<evidence type="ECO:0000256" key="3">
    <source>
        <dbReference type="SAM" id="SignalP"/>
    </source>
</evidence>
<proteinExistence type="predicted"/>
<evidence type="ECO:0000256" key="1">
    <source>
        <dbReference type="PIRSR" id="PIRSR600250-50"/>
    </source>
</evidence>
<evidence type="ECO:0008006" key="6">
    <source>
        <dbReference type="Google" id="ProtNLM"/>
    </source>
</evidence>
<dbReference type="SUPFAM" id="SSF49899">
    <property type="entry name" value="Concanavalin A-like lectins/glucanases"/>
    <property type="match status" value="1"/>
</dbReference>
<evidence type="ECO:0000313" key="5">
    <source>
        <dbReference type="Proteomes" id="UP000039046"/>
    </source>
</evidence>
<dbReference type="PRINTS" id="PR00977">
    <property type="entry name" value="SCYTLDPTASE"/>
</dbReference>
<feature type="chain" id="PRO_5001989909" description="Aspergillopepsin-2" evidence="3">
    <location>
        <begin position="17"/>
        <end position="254"/>
    </location>
</feature>
<organism evidence="4 5">
    <name type="scientific">[Torrubiella] hemipterigena</name>
    <dbReference type="NCBI Taxonomy" id="1531966"/>
    <lineage>
        <taxon>Eukaryota</taxon>
        <taxon>Fungi</taxon>
        <taxon>Dikarya</taxon>
        <taxon>Ascomycota</taxon>
        <taxon>Pezizomycotina</taxon>
        <taxon>Sordariomycetes</taxon>
        <taxon>Hypocreomycetidae</taxon>
        <taxon>Hypocreales</taxon>
        <taxon>Clavicipitaceae</taxon>
        <taxon>Clavicipitaceae incertae sedis</taxon>
        <taxon>'Torrubiella' clade</taxon>
    </lineage>
</organism>
<feature type="active site" description="Proton acceptor" evidence="1">
    <location>
        <position position="193"/>
    </location>
</feature>
<dbReference type="CDD" id="cd13426">
    <property type="entry name" value="Peptidase_G1"/>
    <property type="match status" value="1"/>
</dbReference>
<dbReference type="Proteomes" id="UP000039046">
    <property type="component" value="Unassembled WGS sequence"/>
</dbReference>
<dbReference type="EMBL" id="CDHN01000005">
    <property type="protein sequence ID" value="CEJ92809.1"/>
    <property type="molecule type" value="Genomic_DNA"/>
</dbReference>
<name>A0A0A1TDI2_9HYPO</name>
<dbReference type="Gene3D" id="2.60.120.700">
    <property type="entry name" value="Peptidase G1"/>
    <property type="match status" value="1"/>
</dbReference>
<dbReference type="GO" id="GO:0070007">
    <property type="term" value="F:glutamic-type endopeptidase activity"/>
    <property type="evidence" value="ECO:0007669"/>
    <property type="project" value="InterPro"/>
</dbReference>
<dbReference type="InterPro" id="IPR013320">
    <property type="entry name" value="ConA-like_dom_sf"/>
</dbReference>
<dbReference type="OrthoDB" id="2862635at2759"/>
<dbReference type="STRING" id="1531966.A0A0A1TDI2"/>
<feature type="signal peptide" evidence="3">
    <location>
        <begin position="1"/>
        <end position="16"/>
    </location>
</feature>
<sequence length="254" mass="26743">MKYTTVLAALCGIAAAANPRGTKLRHRNVLERSQVSRAPSSRVNQRIPNPNKSIASPNDYSSNWSGAVQNASGITKITGTMTVPSVSGGSQYGACAWVGIDGDSCQSALLQTGLFFYGDGTFQAFYEWIPDNASFWDNFGISVGDQVRFTVDATSTATGTALVENLTTGQSVNYQWSNPPSTLCEANAEWIVEDFSEGGSLVPFANYGSITFSNAVATTSSGSVTPAGAKIYDIQGKSTCSISGDDVTCNYIGS</sequence>
<feature type="region of interest" description="Disordered" evidence="2">
    <location>
        <begin position="33"/>
        <end position="60"/>
    </location>
</feature>
<dbReference type="AlphaFoldDB" id="A0A0A1TDI2"/>
<dbReference type="PANTHER" id="PTHR37536">
    <property type="entry name" value="PUTATIVE (AFU_ORTHOLOGUE AFUA_3G02970)-RELATED"/>
    <property type="match status" value="1"/>
</dbReference>
<reference evidence="4 5" key="1">
    <citation type="journal article" date="2015" name="Genome Announc.">
        <title>Draft Genome Sequence and Gene Annotation of the Entomopathogenic Fungus Verticillium hemipterigenum.</title>
        <authorList>
            <person name="Horn F."/>
            <person name="Habel A."/>
            <person name="Scharf D.H."/>
            <person name="Dworschak J."/>
            <person name="Brakhage A.A."/>
            <person name="Guthke R."/>
            <person name="Hertweck C."/>
            <person name="Linde J."/>
        </authorList>
    </citation>
    <scope>NUCLEOTIDE SEQUENCE [LARGE SCALE GENOMIC DNA]</scope>
</reference>
<protein>
    <recommendedName>
        <fullName evidence="6">Aspergillopepsin-2</fullName>
    </recommendedName>
</protein>
<dbReference type="GO" id="GO:0006508">
    <property type="term" value="P:proteolysis"/>
    <property type="evidence" value="ECO:0007669"/>
    <property type="project" value="InterPro"/>
</dbReference>
<dbReference type="InterPro" id="IPR038656">
    <property type="entry name" value="Peptidase_G1_sf"/>
</dbReference>
<keyword evidence="5" id="KW-1185">Reference proteome</keyword>
<dbReference type="InterPro" id="IPR000250">
    <property type="entry name" value="Peptidase_G1"/>
</dbReference>
<dbReference type="HOGENOM" id="CLU_066466_0_1_1"/>
<gene>
    <name evidence="4" type="ORF">VHEMI08439</name>
</gene>
<keyword evidence="3" id="KW-0732">Signal</keyword>
<dbReference type="PANTHER" id="PTHR37536:SF1">
    <property type="entry name" value="ASPERGILLOPEPSIN, PUTAITVE (AFU_ORTHOLOGUE AFUA_7G01200)"/>
    <property type="match status" value="1"/>
</dbReference>
<evidence type="ECO:0000256" key="2">
    <source>
        <dbReference type="SAM" id="MobiDB-lite"/>
    </source>
</evidence>
<dbReference type="Pfam" id="PF01828">
    <property type="entry name" value="Peptidase_A4"/>
    <property type="match status" value="1"/>
</dbReference>
<evidence type="ECO:0000313" key="4">
    <source>
        <dbReference type="EMBL" id="CEJ92809.1"/>
    </source>
</evidence>
<accession>A0A0A1TDI2</accession>